<sequence>MSTPRSTRPLLMPQIAKIIVGHLQNPADLKSISLVCRSLNAAVRPHLFRCLIFPRFEVSTPDPSKPLAYPLSLDYTHDGNPGIDCSFTRLARSLTIPRDIAAAHILSVGKLPRAQEIARYQLESLPVYRAIRWYLKRTPLLEHFEPLGVPRIVHQFLLLWDCVPKIRSIKLEARGDVREEQFVDSVGRTWAEDRPEFIETPEWSLLGTRTYIVPASRLSFPHLTILALHGIPFDEARRRYLAIRTPSTRLRELVLLLKGTPHLSCLELSTSVPGVEGERGALMQVLCHDYDQAGGKILEKLRYIKLGNGFELYFPKEPDPEYYYLDPAQFLGNLLDFSRLEELHLQYDDCPVDLPPCCQPTFTAVRLTFNTHMASKLINPIRLPRLRKLTLPWAESYTWKMISDYSGFALKQNLVVHFFDESHLHFRKSRPRVGPYPYLWRGYNGFWVYPLSGLVLPTSSMSRPEDDFSSPLRIATLRFFKTILPPLCTFRGFCPYDETRDKCQTNISNINMISWRLRRIRNLRELWLAGDSRHEPHKRTVEHIRSHHNLQIEHLAMDFIQRFRKLEYIRILDRAWRIARRDDADDDDNDSEEEDGCSCDDDVEGEERTEAVARELSPWEVENDIPEAFDYRTPSLFRGRQY</sequence>
<feature type="region of interest" description="Disordered" evidence="1">
    <location>
        <begin position="583"/>
        <end position="617"/>
    </location>
</feature>
<evidence type="ECO:0008006" key="4">
    <source>
        <dbReference type="Google" id="ProtNLM"/>
    </source>
</evidence>
<dbReference type="EMBL" id="JAUEPP010000004">
    <property type="protein sequence ID" value="KAK3344666.1"/>
    <property type="molecule type" value="Genomic_DNA"/>
</dbReference>
<reference evidence="2" key="2">
    <citation type="submission" date="2023-06" db="EMBL/GenBank/DDBJ databases">
        <authorList>
            <consortium name="Lawrence Berkeley National Laboratory"/>
            <person name="Haridas S."/>
            <person name="Hensen N."/>
            <person name="Bonometti L."/>
            <person name="Westerberg I."/>
            <person name="Brannstrom I.O."/>
            <person name="Guillou S."/>
            <person name="Cros-Aarteil S."/>
            <person name="Calhoun S."/>
            <person name="Kuo A."/>
            <person name="Mondo S."/>
            <person name="Pangilinan J."/>
            <person name="Riley R."/>
            <person name="Labutti K."/>
            <person name="Andreopoulos B."/>
            <person name="Lipzen A."/>
            <person name="Chen C."/>
            <person name="Yanf M."/>
            <person name="Daum C."/>
            <person name="Ng V."/>
            <person name="Clum A."/>
            <person name="Steindorff A."/>
            <person name="Ohm R."/>
            <person name="Martin F."/>
            <person name="Silar P."/>
            <person name="Natvig D."/>
            <person name="Lalanne C."/>
            <person name="Gautier V."/>
            <person name="Ament-Velasquez S.L."/>
            <person name="Kruys A."/>
            <person name="Hutchinson M.I."/>
            <person name="Powell A.J."/>
            <person name="Barry K."/>
            <person name="Miller A.N."/>
            <person name="Grigoriev I.V."/>
            <person name="Debuchy R."/>
            <person name="Gladieux P."/>
            <person name="Thoren M.H."/>
            <person name="Johannesson H."/>
        </authorList>
    </citation>
    <scope>NUCLEOTIDE SEQUENCE</scope>
    <source>
        <strain evidence="2">CBS 560.94</strain>
    </source>
</reference>
<evidence type="ECO:0000256" key="1">
    <source>
        <dbReference type="SAM" id="MobiDB-lite"/>
    </source>
</evidence>
<dbReference type="AlphaFoldDB" id="A0AAE0JE93"/>
<proteinExistence type="predicted"/>
<dbReference type="GeneID" id="87867678"/>
<evidence type="ECO:0000313" key="3">
    <source>
        <dbReference type="Proteomes" id="UP001278500"/>
    </source>
</evidence>
<reference evidence="2" key="1">
    <citation type="journal article" date="2023" name="Mol. Phylogenet. Evol.">
        <title>Genome-scale phylogeny and comparative genomics of the fungal order Sordariales.</title>
        <authorList>
            <person name="Hensen N."/>
            <person name="Bonometti L."/>
            <person name="Westerberg I."/>
            <person name="Brannstrom I.O."/>
            <person name="Guillou S."/>
            <person name="Cros-Aarteil S."/>
            <person name="Calhoun S."/>
            <person name="Haridas S."/>
            <person name="Kuo A."/>
            <person name="Mondo S."/>
            <person name="Pangilinan J."/>
            <person name="Riley R."/>
            <person name="LaButti K."/>
            <person name="Andreopoulos B."/>
            <person name="Lipzen A."/>
            <person name="Chen C."/>
            <person name="Yan M."/>
            <person name="Daum C."/>
            <person name="Ng V."/>
            <person name="Clum A."/>
            <person name="Steindorff A."/>
            <person name="Ohm R.A."/>
            <person name="Martin F."/>
            <person name="Silar P."/>
            <person name="Natvig D.O."/>
            <person name="Lalanne C."/>
            <person name="Gautier V."/>
            <person name="Ament-Velasquez S.L."/>
            <person name="Kruys A."/>
            <person name="Hutchinson M.I."/>
            <person name="Powell A.J."/>
            <person name="Barry K."/>
            <person name="Miller A.N."/>
            <person name="Grigoriev I.V."/>
            <person name="Debuchy R."/>
            <person name="Gladieux P."/>
            <person name="Hiltunen Thoren M."/>
            <person name="Johannesson H."/>
        </authorList>
    </citation>
    <scope>NUCLEOTIDE SEQUENCE</scope>
    <source>
        <strain evidence="2">CBS 560.94</strain>
    </source>
</reference>
<accession>A0AAE0JE93</accession>
<comment type="caution">
    <text evidence="2">The sequence shown here is derived from an EMBL/GenBank/DDBJ whole genome shotgun (WGS) entry which is preliminary data.</text>
</comment>
<feature type="compositionally biased region" description="Acidic residues" evidence="1">
    <location>
        <begin position="584"/>
        <end position="605"/>
    </location>
</feature>
<keyword evidence="3" id="KW-1185">Reference proteome</keyword>
<dbReference type="RefSeq" id="XP_062681279.1">
    <property type="nucleotide sequence ID" value="XM_062830524.1"/>
</dbReference>
<name>A0AAE0JE93_9PEZI</name>
<dbReference type="Proteomes" id="UP001278500">
    <property type="component" value="Unassembled WGS sequence"/>
</dbReference>
<organism evidence="2 3">
    <name type="scientific">Neurospora tetraspora</name>
    <dbReference type="NCBI Taxonomy" id="94610"/>
    <lineage>
        <taxon>Eukaryota</taxon>
        <taxon>Fungi</taxon>
        <taxon>Dikarya</taxon>
        <taxon>Ascomycota</taxon>
        <taxon>Pezizomycotina</taxon>
        <taxon>Sordariomycetes</taxon>
        <taxon>Sordariomycetidae</taxon>
        <taxon>Sordariales</taxon>
        <taxon>Sordariaceae</taxon>
        <taxon>Neurospora</taxon>
    </lineage>
</organism>
<evidence type="ECO:0000313" key="2">
    <source>
        <dbReference type="EMBL" id="KAK3344666.1"/>
    </source>
</evidence>
<protein>
    <recommendedName>
        <fullName evidence="4">F-box domain-containing protein</fullName>
    </recommendedName>
</protein>
<gene>
    <name evidence="2" type="ORF">B0H65DRAFT_572883</name>
</gene>